<keyword evidence="4" id="KW-1185">Reference proteome</keyword>
<reference evidence="3" key="2">
    <citation type="submission" date="2025-09" db="UniProtKB">
        <authorList>
            <consortium name="Ensembl"/>
        </authorList>
    </citation>
    <scope>IDENTIFICATION</scope>
</reference>
<protein>
    <recommendedName>
        <fullName evidence="2">DUF4939 domain-containing protein</fullName>
    </recommendedName>
</protein>
<reference evidence="3" key="1">
    <citation type="submission" date="2025-08" db="UniProtKB">
        <authorList>
            <consortium name="Ensembl"/>
        </authorList>
    </citation>
    <scope>IDENTIFICATION</scope>
</reference>
<accession>A0A3Q3RR28</accession>
<dbReference type="PANTHER" id="PTHR15503">
    <property type="entry name" value="LDOC1 RELATED"/>
    <property type="match status" value="1"/>
</dbReference>
<dbReference type="Proteomes" id="UP000261640">
    <property type="component" value="Unplaced"/>
</dbReference>
<sequence>KLHSRIQLAYPPDLPPDPSSLSNIVKDLLTSLVVSFLSALASYEAQLLACVANLDKLTQQISKITLGAELMKPQDMVPVPAPSQTLHGTKDTPICLPERYSGEPSSCAFLIQCNLKYQPSAFPNDSSKVVFILSLLSDPVREWGVAEMNRDSSICNSLEDFSKELINTFDPAKPRKEATIQLARLTQGDRPVSEYAVEFRTLATTCRLLSPAHSGSADPRPLKSRYTWETNSRPSPHLLTQERSSWLVYVRDLVSH</sequence>
<evidence type="ECO:0000259" key="2">
    <source>
        <dbReference type="Pfam" id="PF16297"/>
    </source>
</evidence>
<organism evidence="3 4">
    <name type="scientific">Mastacembelus armatus</name>
    <name type="common">zig-zag eel</name>
    <dbReference type="NCBI Taxonomy" id="205130"/>
    <lineage>
        <taxon>Eukaryota</taxon>
        <taxon>Metazoa</taxon>
        <taxon>Chordata</taxon>
        <taxon>Craniata</taxon>
        <taxon>Vertebrata</taxon>
        <taxon>Euteleostomi</taxon>
        <taxon>Actinopterygii</taxon>
        <taxon>Neopterygii</taxon>
        <taxon>Teleostei</taxon>
        <taxon>Neoteleostei</taxon>
        <taxon>Acanthomorphata</taxon>
        <taxon>Anabantaria</taxon>
        <taxon>Synbranchiformes</taxon>
        <taxon>Mastacembelidae</taxon>
        <taxon>Mastacembelus</taxon>
    </lineage>
</organism>
<evidence type="ECO:0000313" key="3">
    <source>
        <dbReference type="Ensembl" id="ENSMAMP00000007605.2"/>
    </source>
</evidence>
<feature type="region of interest" description="Disordered" evidence="1">
    <location>
        <begin position="211"/>
        <end position="234"/>
    </location>
</feature>
<dbReference type="AlphaFoldDB" id="A0A3Q3RR28"/>
<evidence type="ECO:0000313" key="4">
    <source>
        <dbReference type="Proteomes" id="UP000261640"/>
    </source>
</evidence>
<dbReference type="InterPro" id="IPR032567">
    <property type="entry name" value="RTL1-rel"/>
</dbReference>
<dbReference type="InterPro" id="IPR032549">
    <property type="entry name" value="DUF4939"/>
</dbReference>
<dbReference type="PANTHER" id="PTHR15503:SF36">
    <property type="entry name" value="RETROTRANSPOSON GAG-LIKE PROTEIN 5"/>
    <property type="match status" value="1"/>
</dbReference>
<dbReference type="STRING" id="205130.ENSMAMP00000007605"/>
<dbReference type="Ensembl" id="ENSMAMT00000007815.2">
    <property type="protein sequence ID" value="ENSMAMP00000007605.2"/>
    <property type="gene ID" value="ENSMAMG00000005191.2"/>
</dbReference>
<evidence type="ECO:0000256" key="1">
    <source>
        <dbReference type="SAM" id="MobiDB-lite"/>
    </source>
</evidence>
<feature type="domain" description="DUF4939" evidence="2">
    <location>
        <begin position="87"/>
        <end position="169"/>
    </location>
</feature>
<dbReference type="GeneTree" id="ENSGT01020000231719"/>
<dbReference type="Pfam" id="PF16297">
    <property type="entry name" value="DUF4939"/>
    <property type="match status" value="1"/>
</dbReference>
<name>A0A3Q3RR28_9TELE</name>
<proteinExistence type="predicted"/>
<dbReference type="InParanoid" id="A0A3Q3RR28"/>